<reference evidence="2 3" key="1">
    <citation type="submission" date="2013-09" db="EMBL/GenBank/DDBJ databases">
        <title>Corchorus capsularis genome sequencing.</title>
        <authorList>
            <person name="Alam M."/>
            <person name="Haque M.S."/>
            <person name="Islam M.S."/>
            <person name="Emdad E.M."/>
            <person name="Islam M.M."/>
            <person name="Ahmed B."/>
            <person name="Halim A."/>
            <person name="Hossen Q.M.M."/>
            <person name="Hossain M.Z."/>
            <person name="Ahmed R."/>
            <person name="Khan M.M."/>
            <person name="Islam R."/>
            <person name="Rashid M.M."/>
            <person name="Khan S.A."/>
            <person name="Rahman M.S."/>
            <person name="Alam M."/>
        </authorList>
    </citation>
    <scope>NUCLEOTIDE SEQUENCE [LARGE SCALE GENOMIC DNA]</scope>
    <source>
        <strain evidence="3">cv. CVL-1</strain>
        <tissue evidence="2">Whole seedling</tissue>
    </source>
</reference>
<dbReference type="EMBL" id="AWWV01006022">
    <property type="protein sequence ID" value="OMP03565.1"/>
    <property type="molecule type" value="Genomic_DNA"/>
</dbReference>
<dbReference type="Gramene" id="OMP03565">
    <property type="protein sequence ID" value="OMP03565"/>
    <property type="gene ID" value="CCACVL1_02361"/>
</dbReference>
<gene>
    <name evidence="2" type="ORF">CCACVL1_02361</name>
</gene>
<keyword evidence="3" id="KW-1185">Reference proteome</keyword>
<feature type="region of interest" description="Disordered" evidence="1">
    <location>
        <begin position="1"/>
        <end position="20"/>
    </location>
</feature>
<name>A0A1R3K8Z4_COCAP</name>
<evidence type="ECO:0000313" key="2">
    <source>
        <dbReference type="EMBL" id="OMP03565.1"/>
    </source>
</evidence>
<dbReference type="Proteomes" id="UP000188268">
    <property type="component" value="Unassembled WGS sequence"/>
</dbReference>
<organism evidence="2 3">
    <name type="scientific">Corchorus capsularis</name>
    <name type="common">Jute</name>
    <dbReference type="NCBI Taxonomy" id="210143"/>
    <lineage>
        <taxon>Eukaryota</taxon>
        <taxon>Viridiplantae</taxon>
        <taxon>Streptophyta</taxon>
        <taxon>Embryophyta</taxon>
        <taxon>Tracheophyta</taxon>
        <taxon>Spermatophyta</taxon>
        <taxon>Magnoliopsida</taxon>
        <taxon>eudicotyledons</taxon>
        <taxon>Gunneridae</taxon>
        <taxon>Pentapetalae</taxon>
        <taxon>rosids</taxon>
        <taxon>malvids</taxon>
        <taxon>Malvales</taxon>
        <taxon>Malvaceae</taxon>
        <taxon>Grewioideae</taxon>
        <taxon>Apeibeae</taxon>
        <taxon>Corchorus</taxon>
    </lineage>
</organism>
<evidence type="ECO:0000313" key="3">
    <source>
        <dbReference type="Proteomes" id="UP000188268"/>
    </source>
</evidence>
<feature type="compositionally biased region" description="Gly residues" evidence="1">
    <location>
        <begin position="11"/>
        <end position="20"/>
    </location>
</feature>
<sequence length="20" mass="1890">MTKTNNINRGSAGGGGAGAR</sequence>
<accession>A0A1R3K8Z4</accession>
<proteinExistence type="predicted"/>
<feature type="non-terminal residue" evidence="2">
    <location>
        <position position="20"/>
    </location>
</feature>
<dbReference type="AlphaFoldDB" id="A0A1R3K8Z4"/>
<protein>
    <submittedName>
        <fullName evidence="2">Uncharacterized protein</fullName>
    </submittedName>
</protein>
<comment type="caution">
    <text evidence="2">The sequence shown here is derived from an EMBL/GenBank/DDBJ whole genome shotgun (WGS) entry which is preliminary data.</text>
</comment>
<evidence type="ECO:0000256" key="1">
    <source>
        <dbReference type="SAM" id="MobiDB-lite"/>
    </source>
</evidence>